<evidence type="ECO:0000256" key="4">
    <source>
        <dbReference type="SAM" id="SignalP"/>
    </source>
</evidence>
<reference evidence="6 7" key="1">
    <citation type="journal article" date="2020" name="G3 (Bethesda)">
        <title>Improved Reference Genome for Cyclotella cryptica CCMP332, a Model for Cell Wall Morphogenesis, Salinity Adaptation, and Lipid Production in Diatoms (Bacillariophyta).</title>
        <authorList>
            <person name="Roberts W.R."/>
            <person name="Downey K.M."/>
            <person name="Ruck E.C."/>
            <person name="Traller J.C."/>
            <person name="Alverson A.J."/>
        </authorList>
    </citation>
    <scope>NUCLEOTIDE SEQUENCE [LARGE SCALE GENOMIC DNA]</scope>
    <source>
        <strain evidence="6 7">CCMP332</strain>
    </source>
</reference>
<dbReference type="PANTHER" id="PTHR10426">
    <property type="entry name" value="STRICTOSIDINE SYNTHASE-RELATED"/>
    <property type="match status" value="1"/>
</dbReference>
<sequence length="416" mass="45922">MFPLTTFAIIAIIIAVAIPHLSPHLLPYGPAFDVPPNRGPHLGPRLDPLNTSLRLSSGKLTKIFERIEDGARPLVMGPETVVFDPHGKLYILNEYAQLVTLTDIRETDKPFILTARAIEVAHLGVGRPLSGKFDRTGCLYFTDVVMGLARICLTNNNESDSHVPPVEILTSRVQLNDGSWSPINFADDIDIGPRTGHIYFSDACDVRSERDGRTGRWDIMYPSKVEGIRWNMSGRLLRYKPETGEVDVLATGASFGNGVAVDKDEKYVLFTSTFDRTVMKYHIQGEKAGQIEKILDQFPGLVDGVDCSFQSGKCYVAIPTAVSPSQGYLFSLPLYISKLMRTFLLMLPRNATPNERPYGGFAEINSGNEDAPPGILRVFQDPDGRDIDFVTGVTEHAGKVYLGSLHNDFIGVYSLT</sequence>
<keyword evidence="3" id="KW-0325">Glycoprotein</keyword>
<evidence type="ECO:0000256" key="1">
    <source>
        <dbReference type="ARBA" id="ARBA00009191"/>
    </source>
</evidence>
<accession>A0ABD3QLV4</accession>
<dbReference type="Proteomes" id="UP001516023">
    <property type="component" value="Unassembled WGS sequence"/>
</dbReference>
<dbReference type="PANTHER" id="PTHR10426:SF88">
    <property type="entry name" value="ADIPOCYTE PLASMA MEMBRANE-ASSOCIATED PROTEIN HEMOMUCIN-RELATED"/>
    <property type="match status" value="1"/>
</dbReference>
<comment type="similarity">
    <text evidence="1">Belongs to the strictosidine synthase family.</text>
</comment>
<comment type="caution">
    <text evidence="6">The sequence shown here is derived from an EMBL/GenBank/DDBJ whole genome shotgun (WGS) entry which is preliminary data.</text>
</comment>
<keyword evidence="4" id="KW-0732">Signal</keyword>
<proteinExistence type="inferred from homology"/>
<dbReference type="InterPro" id="IPR011042">
    <property type="entry name" value="6-blade_b-propeller_TolB-like"/>
</dbReference>
<gene>
    <name evidence="6" type="ORF">HJC23_011718</name>
</gene>
<evidence type="ECO:0000313" key="7">
    <source>
        <dbReference type="Proteomes" id="UP001516023"/>
    </source>
</evidence>
<dbReference type="SUPFAM" id="SSF63829">
    <property type="entry name" value="Calcium-dependent phosphotriesterase"/>
    <property type="match status" value="1"/>
</dbReference>
<dbReference type="AlphaFoldDB" id="A0ABD3QLV4"/>
<dbReference type="InterPro" id="IPR018119">
    <property type="entry name" value="Strictosidine_synth_cons-reg"/>
</dbReference>
<keyword evidence="7" id="KW-1185">Reference proteome</keyword>
<evidence type="ECO:0000256" key="3">
    <source>
        <dbReference type="ARBA" id="ARBA00023180"/>
    </source>
</evidence>
<dbReference type="Gene3D" id="2.120.10.30">
    <property type="entry name" value="TolB, C-terminal domain"/>
    <property type="match status" value="1"/>
</dbReference>
<feature type="domain" description="Strictosidine synthase conserved region" evidence="5">
    <location>
        <begin position="187"/>
        <end position="286"/>
    </location>
</feature>
<evidence type="ECO:0000256" key="2">
    <source>
        <dbReference type="ARBA" id="ARBA00022553"/>
    </source>
</evidence>
<evidence type="ECO:0000313" key="6">
    <source>
        <dbReference type="EMBL" id="KAL3800481.1"/>
    </source>
</evidence>
<organism evidence="6 7">
    <name type="scientific">Cyclotella cryptica</name>
    <dbReference type="NCBI Taxonomy" id="29204"/>
    <lineage>
        <taxon>Eukaryota</taxon>
        <taxon>Sar</taxon>
        <taxon>Stramenopiles</taxon>
        <taxon>Ochrophyta</taxon>
        <taxon>Bacillariophyta</taxon>
        <taxon>Coscinodiscophyceae</taxon>
        <taxon>Thalassiosirophycidae</taxon>
        <taxon>Stephanodiscales</taxon>
        <taxon>Stephanodiscaceae</taxon>
        <taxon>Cyclotella</taxon>
    </lineage>
</organism>
<feature type="chain" id="PRO_5044764743" description="Strictosidine synthase conserved region domain-containing protein" evidence="4">
    <location>
        <begin position="20"/>
        <end position="416"/>
    </location>
</feature>
<dbReference type="Pfam" id="PF03088">
    <property type="entry name" value="Str_synth"/>
    <property type="match status" value="1"/>
</dbReference>
<evidence type="ECO:0000259" key="5">
    <source>
        <dbReference type="Pfam" id="PF03088"/>
    </source>
</evidence>
<keyword evidence="2" id="KW-0597">Phosphoprotein</keyword>
<name>A0ABD3QLV4_9STRA</name>
<protein>
    <recommendedName>
        <fullName evidence="5">Strictosidine synthase conserved region domain-containing protein</fullName>
    </recommendedName>
</protein>
<dbReference type="EMBL" id="JABMIG020000032">
    <property type="protein sequence ID" value="KAL3800481.1"/>
    <property type="molecule type" value="Genomic_DNA"/>
</dbReference>
<feature type="signal peptide" evidence="4">
    <location>
        <begin position="1"/>
        <end position="19"/>
    </location>
</feature>